<proteinExistence type="inferred from homology"/>
<name>A0A1D2MEM8_ORCCI</name>
<comment type="subcellular location">
    <subcellularLocation>
        <location evidence="1">Cytoplasm</location>
    </subcellularLocation>
    <subcellularLocation>
        <location evidence="2">Late endosome</location>
    </subcellularLocation>
</comment>
<evidence type="ECO:0000256" key="6">
    <source>
        <dbReference type="ARBA" id="ARBA00022753"/>
    </source>
</evidence>
<dbReference type="OMA" id="RYIANDA"/>
<gene>
    <name evidence="10" type="ORF">Ocin01_15301</name>
</gene>
<feature type="domain" description="MHD1" evidence="8">
    <location>
        <begin position="375"/>
        <end position="497"/>
    </location>
</feature>
<evidence type="ECO:0000313" key="10">
    <source>
        <dbReference type="EMBL" id="ODM91383.1"/>
    </source>
</evidence>
<keyword evidence="4" id="KW-0268">Exocytosis</keyword>
<comment type="caution">
    <text evidence="10">The sequence shown here is derived from an EMBL/GenBank/DDBJ whole genome shotgun (WGS) entry which is preliminary data.</text>
</comment>
<dbReference type="Pfam" id="PF00168">
    <property type="entry name" value="C2"/>
    <property type="match status" value="1"/>
</dbReference>
<evidence type="ECO:0000313" key="11">
    <source>
        <dbReference type="Proteomes" id="UP000094527"/>
    </source>
</evidence>
<dbReference type="Gene3D" id="2.60.40.150">
    <property type="entry name" value="C2 domain"/>
    <property type="match status" value="1"/>
</dbReference>
<dbReference type="PANTHER" id="PTHR45999">
    <property type="entry name" value="UNC-13-4A, ISOFORM B"/>
    <property type="match status" value="1"/>
</dbReference>
<dbReference type="EMBL" id="LJIJ01001575">
    <property type="protein sequence ID" value="ODM91383.1"/>
    <property type="molecule type" value="Genomic_DNA"/>
</dbReference>
<dbReference type="PANTHER" id="PTHR45999:SF4">
    <property type="entry name" value="UNC-13-4A, ISOFORM B"/>
    <property type="match status" value="1"/>
</dbReference>
<dbReference type="GO" id="GO:0099503">
    <property type="term" value="C:secretory vesicle"/>
    <property type="evidence" value="ECO:0007669"/>
    <property type="project" value="TreeGrafter"/>
</dbReference>
<evidence type="ECO:0000259" key="8">
    <source>
        <dbReference type="PROSITE" id="PS51258"/>
    </source>
</evidence>
<sequence length="908" mass="103416">MNTDYDTEETVQKKLKRFGEEKSNKGFKNLVKDLTGVRKRRAVLGCLKLPLKDIPQSGWDNWFILESKNPNSKKQKGQLHLKLGIGAQKEKKVITQEYQHALHLMLLHELVQERQNKPFEWEEDFQNDLSAAILRNLQLKCGLSKKDVDLAKWLVYTKVHCEKHPLNVNIFPKLLQTMLSYLNSQSFADDEKVLVFDGSLIDNVATLLRNNSLPQLYFLFSTPQLQYMLETPKLLISYLAGNPHIGNQCNSPLTADIILQKTQNAISERAIEFFDGIAKFNPNSGESQLERLVNVAQLLIADLGKSSNLHQSDFKELLGVGHFDITYLVYDKKYFEILNPIVAEVRKSLKLLNLIFESEYDCCQAEYVSVGTTLFRLYTLLKQFAKFSTTVKTAQASQLCIPGTVHNWFQNTIIVQWLDIARYEAMKCIKTAVKLDNLELLDDPDKITSSAIDTVSILQRVEIWNQLSCPEVEGSCSFIPKILDDLGSCVIFYAGLMCKKCENNVDSGEEIYHVSDKLCYTINNIEWVAQQMRQNKEGESSVFEKLAEKHGPCTRSQCQRTSSRVIENAKENIKNKTIGMLAEVGMNMRSTLEKLVGDAAENKSEDGNYVKKLETYLDKNLITLKTILSQATFARVFEFIWDNVLEALSQVIATNIEKKGPPELFKRITSLIPCLVDLFYPDDSENTDLRKIQKIKNSIKFLAATTLELVLMYCGDRLTMQSKMGKTSHLGFLTVRAFYCEDIQALKVEVLNARHLKPRANNRPLDSYVKVHLVTEKFLPTKASGKTKTKKKSLFPTFEETFSLPLQMGLVEMSCANKGFIMFSIKDYGRFGTSEFIGDCLLPLDSIPICSSETKFEDLEQQILPLTLPKKEDNSVAFQTLETRSWNRSITEFMNRENIKIGLAAKDQ</sequence>
<dbReference type="InterPro" id="IPR014772">
    <property type="entry name" value="Munc13_dom-2"/>
</dbReference>
<dbReference type="PROSITE" id="PS51258">
    <property type="entry name" value="MHD1"/>
    <property type="match status" value="1"/>
</dbReference>
<dbReference type="AlphaFoldDB" id="A0A1D2MEM8"/>
<protein>
    <submittedName>
        <fullName evidence="10">Protein unc-13 D</fullName>
    </submittedName>
</protein>
<organism evidence="10 11">
    <name type="scientific">Orchesella cincta</name>
    <name type="common">Springtail</name>
    <name type="synonym">Podura cincta</name>
    <dbReference type="NCBI Taxonomy" id="48709"/>
    <lineage>
        <taxon>Eukaryota</taxon>
        <taxon>Metazoa</taxon>
        <taxon>Ecdysozoa</taxon>
        <taxon>Arthropoda</taxon>
        <taxon>Hexapoda</taxon>
        <taxon>Collembola</taxon>
        <taxon>Entomobryomorpha</taxon>
        <taxon>Entomobryoidea</taxon>
        <taxon>Orchesellidae</taxon>
        <taxon>Orchesellinae</taxon>
        <taxon>Orchesella</taxon>
    </lineage>
</organism>
<keyword evidence="5" id="KW-0963">Cytoplasm</keyword>
<keyword evidence="11" id="KW-1185">Reference proteome</keyword>
<reference evidence="10 11" key="1">
    <citation type="journal article" date="2016" name="Genome Biol. Evol.">
        <title>Gene Family Evolution Reflects Adaptation to Soil Environmental Stressors in the Genome of the Collembolan Orchesella cincta.</title>
        <authorList>
            <person name="Faddeeva-Vakhrusheva A."/>
            <person name="Derks M.F."/>
            <person name="Anvar S.Y."/>
            <person name="Agamennone V."/>
            <person name="Suring W."/>
            <person name="Smit S."/>
            <person name="van Straalen N.M."/>
            <person name="Roelofs D."/>
        </authorList>
    </citation>
    <scope>NUCLEOTIDE SEQUENCE [LARGE SCALE GENOMIC DNA]</scope>
    <source>
        <tissue evidence="10">Mixed pool</tissue>
    </source>
</reference>
<evidence type="ECO:0000256" key="1">
    <source>
        <dbReference type="ARBA" id="ARBA00004496"/>
    </source>
</evidence>
<dbReference type="SUPFAM" id="SSF49562">
    <property type="entry name" value="C2 domain (Calcium/lipid-binding domain, CaLB)"/>
    <property type="match status" value="1"/>
</dbReference>
<evidence type="ECO:0000256" key="4">
    <source>
        <dbReference type="ARBA" id="ARBA00022483"/>
    </source>
</evidence>
<dbReference type="InterPro" id="IPR014770">
    <property type="entry name" value="Munc13_1"/>
</dbReference>
<dbReference type="GO" id="GO:0005770">
    <property type="term" value="C:late endosome"/>
    <property type="evidence" value="ECO:0007669"/>
    <property type="project" value="UniProtKB-SubCell"/>
</dbReference>
<evidence type="ECO:0000259" key="9">
    <source>
        <dbReference type="PROSITE" id="PS51259"/>
    </source>
</evidence>
<dbReference type="PROSITE" id="PS50004">
    <property type="entry name" value="C2"/>
    <property type="match status" value="1"/>
</dbReference>
<dbReference type="Proteomes" id="UP000094527">
    <property type="component" value="Unassembled WGS sequence"/>
</dbReference>
<evidence type="ECO:0000256" key="3">
    <source>
        <dbReference type="ARBA" id="ARBA00005823"/>
    </source>
</evidence>
<feature type="domain" description="MHD2" evidence="9">
    <location>
        <begin position="607"/>
        <end position="713"/>
    </location>
</feature>
<evidence type="ECO:0000256" key="2">
    <source>
        <dbReference type="ARBA" id="ARBA00004603"/>
    </source>
</evidence>
<feature type="domain" description="C2" evidence="7">
    <location>
        <begin position="729"/>
        <end position="858"/>
    </location>
</feature>
<dbReference type="InterPro" id="IPR035892">
    <property type="entry name" value="C2_domain_sf"/>
</dbReference>
<dbReference type="PROSITE" id="PS51259">
    <property type="entry name" value="MHD2"/>
    <property type="match status" value="1"/>
</dbReference>
<keyword evidence="6" id="KW-0967">Endosome</keyword>
<dbReference type="InterPro" id="IPR052095">
    <property type="entry name" value="UNC-13_domain"/>
</dbReference>
<dbReference type="OrthoDB" id="7976202at2759"/>
<comment type="similarity">
    <text evidence="3">Belongs to the unc-13 family.</text>
</comment>
<accession>A0A1D2MEM8</accession>
<evidence type="ECO:0000256" key="5">
    <source>
        <dbReference type="ARBA" id="ARBA00022490"/>
    </source>
</evidence>
<dbReference type="Gene3D" id="1.10.357.50">
    <property type="match status" value="1"/>
</dbReference>
<dbReference type="GO" id="GO:0006887">
    <property type="term" value="P:exocytosis"/>
    <property type="evidence" value="ECO:0007669"/>
    <property type="project" value="UniProtKB-KW"/>
</dbReference>
<evidence type="ECO:0000259" key="7">
    <source>
        <dbReference type="PROSITE" id="PS50004"/>
    </source>
</evidence>
<dbReference type="InterPro" id="IPR000008">
    <property type="entry name" value="C2_dom"/>
</dbReference>
<dbReference type="SMART" id="SM00239">
    <property type="entry name" value="C2"/>
    <property type="match status" value="1"/>
</dbReference>